<evidence type="ECO:0000313" key="3">
    <source>
        <dbReference type="Proteomes" id="UP001252270"/>
    </source>
</evidence>
<sequence length="104" mass="11768">MMSKEFLKKLGIFGITVGLTASPLAFGFGEQPDEPQEPAPHEEPAPDENWGGAGTDDPFAGTEAEGSDYETEYENEEEEWTFDEEEEEEQEWETPDEDDEESTW</sequence>
<accession>A0ABU1GLY8</accession>
<dbReference type="EMBL" id="JARWAL010000007">
    <property type="protein sequence ID" value="MDR5893045.1"/>
    <property type="molecule type" value="Genomic_DNA"/>
</dbReference>
<keyword evidence="3" id="KW-1185">Reference proteome</keyword>
<proteinExistence type="predicted"/>
<gene>
    <name evidence="2" type="ORF">QC820_09460</name>
</gene>
<reference evidence="2 3" key="1">
    <citation type="submission" date="2023-04" db="EMBL/GenBank/DDBJ databases">
        <title>A long-awaited taxogenomic arrangement of the family Halomonadaceae.</title>
        <authorList>
            <person name="De La Haba R."/>
            <person name="Chuvochina M."/>
            <person name="Wittouck S."/>
            <person name="Arahal D.R."/>
            <person name="Sanchez-Porro C."/>
            <person name="Hugenholtz P."/>
            <person name="Ventosa A."/>
        </authorList>
    </citation>
    <scope>NUCLEOTIDE SEQUENCE [LARGE SCALE GENOMIC DNA]</scope>
    <source>
        <strain evidence="2 3">DSM 17332</strain>
    </source>
</reference>
<dbReference type="RefSeq" id="WP_309636715.1">
    <property type="nucleotide sequence ID" value="NZ_JARWAL010000007.1"/>
</dbReference>
<protein>
    <submittedName>
        <fullName evidence="2">Uncharacterized protein</fullName>
    </submittedName>
</protein>
<name>A0ABU1GLY8_9GAMM</name>
<dbReference type="Proteomes" id="UP001252270">
    <property type="component" value="Unassembled WGS sequence"/>
</dbReference>
<comment type="caution">
    <text evidence="2">The sequence shown here is derived from an EMBL/GenBank/DDBJ whole genome shotgun (WGS) entry which is preliminary data.</text>
</comment>
<feature type="region of interest" description="Disordered" evidence="1">
    <location>
        <begin position="24"/>
        <end position="104"/>
    </location>
</feature>
<evidence type="ECO:0000313" key="2">
    <source>
        <dbReference type="EMBL" id="MDR5893045.1"/>
    </source>
</evidence>
<feature type="compositionally biased region" description="Acidic residues" evidence="1">
    <location>
        <begin position="65"/>
        <end position="104"/>
    </location>
</feature>
<evidence type="ECO:0000256" key="1">
    <source>
        <dbReference type="SAM" id="MobiDB-lite"/>
    </source>
</evidence>
<organism evidence="2 3">
    <name type="scientific">Halomonas mongoliensis</name>
    <dbReference type="NCBI Taxonomy" id="321265"/>
    <lineage>
        <taxon>Bacteria</taxon>
        <taxon>Pseudomonadati</taxon>
        <taxon>Pseudomonadota</taxon>
        <taxon>Gammaproteobacteria</taxon>
        <taxon>Oceanospirillales</taxon>
        <taxon>Halomonadaceae</taxon>
        <taxon>Halomonas</taxon>
    </lineage>
</organism>